<dbReference type="Proteomes" id="UP001203852">
    <property type="component" value="Unassembled WGS sequence"/>
</dbReference>
<keyword evidence="3" id="KW-1185">Reference proteome</keyword>
<proteinExistence type="predicted"/>
<protein>
    <submittedName>
        <fullName evidence="2">Uncharacterized protein</fullName>
    </submittedName>
</protein>
<feature type="region of interest" description="Disordered" evidence="1">
    <location>
        <begin position="75"/>
        <end position="103"/>
    </location>
</feature>
<reference evidence="2" key="1">
    <citation type="journal article" date="2022" name="bioRxiv">
        <title>Deciphering the potential niche of two novel black yeast fungi from a biological soil crust based on their genomes, phenotypes, and melanin regulation.</title>
        <authorList>
            <consortium name="DOE Joint Genome Institute"/>
            <person name="Carr E.C."/>
            <person name="Barton Q."/>
            <person name="Grambo S."/>
            <person name="Sullivan M."/>
            <person name="Renfro C.M."/>
            <person name="Kuo A."/>
            <person name="Pangilinan J."/>
            <person name="Lipzen A."/>
            <person name="Keymanesh K."/>
            <person name="Savage E."/>
            <person name="Barry K."/>
            <person name="Grigoriev I.V."/>
            <person name="Riekhof W.R."/>
            <person name="Harris S.S."/>
        </authorList>
    </citation>
    <scope>NUCLEOTIDE SEQUENCE</scope>
    <source>
        <strain evidence="2">JF 03-4F</strain>
    </source>
</reference>
<evidence type="ECO:0000313" key="2">
    <source>
        <dbReference type="EMBL" id="KAI1613664.1"/>
    </source>
</evidence>
<accession>A0AAN6DVY5</accession>
<dbReference type="EMBL" id="MU404353">
    <property type="protein sequence ID" value="KAI1613664.1"/>
    <property type="molecule type" value="Genomic_DNA"/>
</dbReference>
<sequence length="103" mass="11507">MSANNQSPSGMLGTYLYNTDTLAERPAQTQNRKIRDSTRSCQSACQPMNAIEKSLSSDDALARLLDRDMKARTDPVLLRDARENQQGSSVPSLTEMPRPNRHK</sequence>
<organism evidence="2 3">
    <name type="scientific">Exophiala viscosa</name>
    <dbReference type="NCBI Taxonomy" id="2486360"/>
    <lineage>
        <taxon>Eukaryota</taxon>
        <taxon>Fungi</taxon>
        <taxon>Dikarya</taxon>
        <taxon>Ascomycota</taxon>
        <taxon>Pezizomycotina</taxon>
        <taxon>Eurotiomycetes</taxon>
        <taxon>Chaetothyriomycetidae</taxon>
        <taxon>Chaetothyriales</taxon>
        <taxon>Herpotrichiellaceae</taxon>
        <taxon>Exophiala</taxon>
    </lineage>
</organism>
<name>A0AAN6DVY5_9EURO</name>
<evidence type="ECO:0000313" key="3">
    <source>
        <dbReference type="Proteomes" id="UP001203852"/>
    </source>
</evidence>
<comment type="caution">
    <text evidence="2">The sequence shown here is derived from an EMBL/GenBank/DDBJ whole genome shotgun (WGS) entry which is preliminary data.</text>
</comment>
<evidence type="ECO:0000256" key="1">
    <source>
        <dbReference type="SAM" id="MobiDB-lite"/>
    </source>
</evidence>
<dbReference type="AlphaFoldDB" id="A0AAN6DVY5"/>
<gene>
    <name evidence="2" type="ORF">EDD36DRAFT_417535</name>
</gene>